<keyword evidence="2" id="KW-0418">Kinase</keyword>
<dbReference type="GO" id="GO:0006797">
    <property type="term" value="P:polyphosphate metabolic process"/>
    <property type="evidence" value="ECO:0007669"/>
    <property type="project" value="InterPro"/>
</dbReference>
<dbReference type="RefSeq" id="WP_354700832.1">
    <property type="nucleotide sequence ID" value="NZ_CP114014.1"/>
</dbReference>
<evidence type="ECO:0000259" key="3">
    <source>
        <dbReference type="Pfam" id="PF03976"/>
    </source>
</evidence>
<feature type="domain" description="Polyphosphate kinase-2-related" evidence="3">
    <location>
        <begin position="6"/>
        <end position="218"/>
    </location>
</feature>
<proteinExistence type="predicted"/>
<dbReference type="KEGG" id="parq:DSM112329_01124"/>
<dbReference type="SUPFAM" id="SSF52540">
    <property type="entry name" value="P-loop containing nucleoside triphosphate hydrolases"/>
    <property type="match status" value="1"/>
</dbReference>
<dbReference type="PIRSF" id="PIRSF028756">
    <property type="entry name" value="PPK2_prd"/>
    <property type="match status" value="1"/>
</dbReference>
<organism evidence="4">
    <name type="scientific">Paraconexibacter sp. AEG42_29</name>
    <dbReference type="NCBI Taxonomy" id="2997339"/>
    <lineage>
        <taxon>Bacteria</taxon>
        <taxon>Bacillati</taxon>
        <taxon>Actinomycetota</taxon>
        <taxon>Thermoleophilia</taxon>
        <taxon>Solirubrobacterales</taxon>
        <taxon>Paraconexibacteraceae</taxon>
        <taxon>Paraconexibacter</taxon>
    </lineage>
</organism>
<dbReference type="Gene3D" id="3.40.50.300">
    <property type="entry name" value="P-loop containing nucleotide triphosphate hydrolases"/>
    <property type="match status" value="1"/>
</dbReference>
<dbReference type="NCBIfam" id="TIGR03709">
    <property type="entry name" value="PPK2_rel_1"/>
    <property type="match status" value="1"/>
</dbReference>
<keyword evidence="1 4" id="KW-0808">Transferase</keyword>
<accession>A0AAU7ARM5</accession>
<dbReference type="EC" id="2.7.4.1" evidence="4"/>
<dbReference type="Pfam" id="PF03976">
    <property type="entry name" value="PPK2"/>
    <property type="match status" value="1"/>
</dbReference>
<dbReference type="EMBL" id="CP114014">
    <property type="protein sequence ID" value="XAY04291.1"/>
    <property type="molecule type" value="Genomic_DNA"/>
</dbReference>
<evidence type="ECO:0000313" key="4">
    <source>
        <dbReference type="EMBL" id="XAY04291.1"/>
    </source>
</evidence>
<dbReference type="AlphaFoldDB" id="A0AAU7ARM5"/>
<dbReference type="InterPro" id="IPR022488">
    <property type="entry name" value="PPK2-related"/>
</dbReference>
<reference evidence="4" key="1">
    <citation type="submission" date="2022-12" db="EMBL/GenBank/DDBJ databases">
        <title>Paraconexibacter alkalitolerans sp. nov. and Baekduia alba sp. nov., isolated from soil and emended description of the genera Paraconexibacter (Chun et al., 2020) and Baekduia (An et al., 2020).</title>
        <authorList>
            <person name="Vieira S."/>
            <person name="Huber K.J."/>
            <person name="Geppert A."/>
            <person name="Wolf J."/>
            <person name="Neumann-Schaal M."/>
            <person name="Muesken M."/>
            <person name="Overmann J."/>
        </authorList>
    </citation>
    <scope>NUCLEOTIDE SEQUENCE</scope>
    <source>
        <strain evidence="4">AEG42_29</strain>
    </source>
</reference>
<name>A0AAU7ARM5_9ACTN</name>
<dbReference type="PANTHER" id="PTHR34383">
    <property type="entry name" value="POLYPHOSPHATE:AMP PHOSPHOTRANSFERASE-RELATED"/>
    <property type="match status" value="1"/>
</dbReference>
<dbReference type="InterPro" id="IPR016898">
    <property type="entry name" value="Polyphosphate_phosphotransfera"/>
</dbReference>
<dbReference type="PANTHER" id="PTHR34383:SF3">
    <property type="entry name" value="POLYPHOSPHATE:AMP PHOSPHOTRANSFERASE"/>
    <property type="match status" value="1"/>
</dbReference>
<protein>
    <submittedName>
        <fullName evidence="4">Polyphosphate:ADP phosphotransferase</fullName>
        <ecNumber evidence="4">2.7.4.1</ecNumber>
    </submittedName>
</protein>
<evidence type="ECO:0000256" key="1">
    <source>
        <dbReference type="ARBA" id="ARBA00022679"/>
    </source>
</evidence>
<evidence type="ECO:0000256" key="2">
    <source>
        <dbReference type="ARBA" id="ARBA00022777"/>
    </source>
</evidence>
<dbReference type="InterPro" id="IPR022300">
    <property type="entry name" value="PPK2-rel_1"/>
</dbReference>
<dbReference type="InterPro" id="IPR027417">
    <property type="entry name" value="P-loop_NTPase"/>
</dbReference>
<gene>
    <name evidence="4" type="ORF">DSM112329_01124</name>
</gene>
<dbReference type="GO" id="GO:0008976">
    <property type="term" value="F:polyphosphate kinase activity"/>
    <property type="evidence" value="ECO:0007669"/>
    <property type="project" value="UniProtKB-EC"/>
</dbReference>
<sequence>MTLDTDLHERIAELHDRFVKDGSHALLVVLQGFDGAGKDHVIRQVFGAMDPAGIHVHSFNKAAGEEAEHDFLWRFHRHAPARGWVHVFDRSYYEEVISARVHGLVDAEEAAERCRSINDFEQILHRDGTRLMKVYLDIEKDEQAERVRERLTVRSEQAEFSAADWKDRELWDEFQRAYADALGATDTEIAPWHRIDADPRPEAQAEVARRLIALLESLDPQYPELDLDEVRAAGLDPDDLPPPQ</sequence>